<feature type="compositionally biased region" description="Basic residues" evidence="1">
    <location>
        <begin position="203"/>
        <end position="215"/>
    </location>
</feature>
<feature type="domain" description="Exonuclease" evidence="2">
    <location>
        <begin position="6"/>
        <end position="170"/>
    </location>
</feature>
<feature type="region of interest" description="Disordered" evidence="1">
    <location>
        <begin position="193"/>
        <end position="225"/>
    </location>
</feature>
<protein>
    <submittedName>
        <fullName evidence="3">Exonuclease domain-containing protein</fullName>
    </submittedName>
</protein>
<organism evidence="3 4">
    <name type="scientific">Roseiconus lacunae</name>
    <dbReference type="NCBI Taxonomy" id="2605694"/>
    <lineage>
        <taxon>Bacteria</taxon>
        <taxon>Pseudomonadati</taxon>
        <taxon>Planctomycetota</taxon>
        <taxon>Planctomycetia</taxon>
        <taxon>Pirellulales</taxon>
        <taxon>Pirellulaceae</taxon>
        <taxon>Roseiconus</taxon>
    </lineage>
</organism>
<dbReference type="SUPFAM" id="SSF53098">
    <property type="entry name" value="Ribonuclease H-like"/>
    <property type="match status" value="1"/>
</dbReference>
<keyword evidence="3" id="KW-0540">Nuclease</keyword>
<sequence>MPFRPNFTAIDFETANRRQDSACQLAAVVVREGEIVRERMWMIRPEPFFFSPININIHGIQPADVEFEPTFGDHWDDIRTFIGDDCVIAHNAMFDIGVLKACLEKHGRTIPTLQFSCTRLIARHAWPDRQRFGLKPLSSWLGIQFRHHDALEDSRACAKVLLAAGVSAGATSMSDLESQLRLSRGKLAEWGVKNAKRVDGRRPGNKKPKEKRRLPKGYASRSLRRSSVRPLRFPINPFDEQAMTEAQPGEPIATNESPAGYQVTGSNTIAEGLPPVESGIDWQRVAVRCEFIQPLRGRSVAIVGELRVMTKTRAIELTRRAGGILQSEPNESTQVIVVTADHSNDHRQRFSQAEVLSEAGFLKRLGV</sequence>
<dbReference type="InterPro" id="IPR036420">
    <property type="entry name" value="BRCT_dom_sf"/>
</dbReference>
<keyword evidence="3" id="KW-0269">Exonuclease</keyword>
<dbReference type="InterPro" id="IPR013520">
    <property type="entry name" value="Ribonucl_H"/>
</dbReference>
<dbReference type="EMBL" id="JASZZN010000010">
    <property type="protein sequence ID" value="MDM4016748.1"/>
    <property type="molecule type" value="Genomic_DNA"/>
</dbReference>
<proteinExistence type="predicted"/>
<comment type="caution">
    <text evidence="3">The sequence shown here is derived from an EMBL/GenBank/DDBJ whole genome shotgun (WGS) entry which is preliminary data.</text>
</comment>
<name>A0ABT7PK85_9BACT</name>
<keyword evidence="4" id="KW-1185">Reference proteome</keyword>
<dbReference type="Proteomes" id="UP001239462">
    <property type="component" value="Unassembled WGS sequence"/>
</dbReference>
<dbReference type="InterPro" id="IPR012337">
    <property type="entry name" value="RNaseH-like_sf"/>
</dbReference>
<dbReference type="CDD" id="cd06130">
    <property type="entry name" value="DNA_pol_III_epsilon_like"/>
    <property type="match status" value="1"/>
</dbReference>
<evidence type="ECO:0000259" key="2">
    <source>
        <dbReference type="SMART" id="SM00479"/>
    </source>
</evidence>
<accession>A0ABT7PK85</accession>
<evidence type="ECO:0000313" key="4">
    <source>
        <dbReference type="Proteomes" id="UP001239462"/>
    </source>
</evidence>
<dbReference type="InterPro" id="IPR036397">
    <property type="entry name" value="RNaseH_sf"/>
</dbReference>
<evidence type="ECO:0000313" key="3">
    <source>
        <dbReference type="EMBL" id="MDM4016748.1"/>
    </source>
</evidence>
<reference evidence="3 4" key="1">
    <citation type="submission" date="2023-06" db="EMBL/GenBank/DDBJ databases">
        <title>Roseiconus lacunae JC819 isolated from Gulf of Mannar region, Tamil Nadu.</title>
        <authorList>
            <person name="Pk S."/>
            <person name="Ch S."/>
            <person name="Ch V.R."/>
        </authorList>
    </citation>
    <scope>NUCLEOTIDE SEQUENCE [LARGE SCALE GENOMIC DNA]</scope>
    <source>
        <strain evidence="3 4">JC819</strain>
    </source>
</reference>
<dbReference type="SMART" id="SM00479">
    <property type="entry name" value="EXOIII"/>
    <property type="match status" value="1"/>
</dbReference>
<dbReference type="PANTHER" id="PTHR30231">
    <property type="entry name" value="DNA POLYMERASE III SUBUNIT EPSILON"/>
    <property type="match status" value="1"/>
</dbReference>
<dbReference type="PANTHER" id="PTHR30231:SF42">
    <property type="entry name" value="EXONUCLEASE"/>
    <property type="match status" value="1"/>
</dbReference>
<dbReference type="Gene3D" id="3.40.50.10190">
    <property type="entry name" value="BRCT domain"/>
    <property type="match status" value="1"/>
</dbReference>
<dbReference type="Pfam" id="PF00929">
    <property type="entry name" value="RNase_T"/>
    <property type="match status" value="1"/>
</dbReference>
<dbReference type="RefSeq" id="WP_289164385.1">
    <property type="nucleotide sequence ID" value="NZ_JASZZN010000010.1"/>
</dbReference>
<dbReference type="Gene3D" id="3.30.420.10">
    <property type="entry name" value="Ribonuclease H-like superfamily/Ribonuclease H"/>
    <property type="match status" value="1"/>
</dbReference>
<dbReference type="GO" id="GO:0004527">
    <property type="term" value="F:exonuclease activity"/>
    <property type="evidence" value="ECO:0007669"/>
    <property type="project" value="UniProtKB-KW"/>
</dbReference>
<gene>
    <name evidence="3" type="ORF">QTN89_14985</name>
</gene>
<evidence type="ECO:0000256" key="1">
    <source>
        <dbReference type="SAM" id="MobiDB-lite"/>
    </source>
</evidence>
<keyword evidence="3" id="KW-0378">Hydrolase</keyword>